<organism evidence="1">
    <name type="scientific">marine metagenome</name>
    <dbReference type="NCBI Taxonomy" id="408172"/>
    <lineage>
        <taxon>unclassified sequences</taxon>
        <taxon>metagenomes</taxon>
        <taxon>ecological metagenomes</taxon>
    </lineage>
</organism>
<sequence length="22" mass="2699">MNRIQIISINEDFHEMQVCLKH</sequence>
<name>A0A382M1U5_9ZZZZ</name>
<evidence type="ECO:0000313" key="1">
    <source>
        <dbReference type="EMBL" id="SVC42846.1"/>
    </source>
</evidence>
<proteinExistence type="predicted"/>
<protein>
    <submittedName>
        <fullName evidence="1">Uncharacterized protein</fullName>
    </submittedName>
</protein>
<gene>
    <name evidence="1" type="ORF">METZ01_LOCUS295700</name>
</gene>
<reference evidence="1" key="1">
    <citation type="submission" date="2018-05" db="EMBL/GenBank/DDBJ databases">
        <authorList>
            <person name="Lanie J.A."/>
            <person name="Ng W.-L."/>
            <person name="Kazmierczak K.M."/>
            <person name="Andrzejewski T.M."/>
            <person name="Davidsen T.M."/>
            <person name="Wayne K.J."/>
            <person name="Tettelin H."/>
            <person name="Glass J.I."/>
            <person name="Rusch D."/>
            <person name="Podicherti R."/>
            <person name="Tsui H.-C.T."/>
            <person name="Winkler M.E."/>
        </authorList>
    </citation>
    <scope>NUCLEOTIDE SEQUENCE</scope>
</reference>
<dbReference type="EMBL" id="UINC01090684">
    <property type="protein sequence ID" value="SVC42846.1"/>
    <property type="molecule type" value="Genomic_DNA"/>
</dbReference>
<accession>A0A382M1U5</accession>
<feature type="non-terminal residue" evidence="1">
    <location>
        <position position="22"/>
    </location>
</feature>
<dbReference type="AlphaFoldDB" id="A0A382M1U5"/>